<dbReference type="PROSITE" id="PS50075">
    <property type="entry name" value="CARRIER"/>
    <property type="match status" value="1"/>
</dbReference>
<feature type="domain" description="Carrier" evidence="1">
    <location>
        <begin position="7"/>
        <end position="90"/>
    </location>
</feature>
<dbReference type="RefSeq" id="WP_206716285.1">
    <property type="nucleotide sequence ID" value="NZ_CP071091.1"/>
</dbReference>
<reference evidence="2 3" key="1">
    <citation type="submission" date="2021-02" db="EMBL/GenBank/DDBJ databases">
        <title>De Novo genome assembly of isolated myxobacteria.</title>
        <authorList>
            <person name="Stevens D.C."/>
        </authorList>
    </citation>
    <scope>NUCLEOTIDE SEQUENCE [LARGE SCALE GENOMIC DNA]</scope>
    <source>
        <strain evidence="2 3">SCHIC003</strain>
    </source>
</reference>
<dbReference type="EMBL" id="CP071091">
    <property type="protein sequence ID" value="QSQ14510.1"/>
    <property type="molecule type" value="Genomic_DNA"/>
</dbReference>
<sequence>MKEPVTSYTEEQVGQIIRAHIEKEFLYRSKGPELGEDNSLITRGIIDSMGIFRLVNFLEQRFEISVTPADIAMENFRSLRAIRTFTYSRLHCSGERESA</sequence>
<dbReference type="SUPFAM" id="SSF47336">
    <property type="entry name" value="ACP-like"/>
    <property type="match status" value="1"/>
</dbReference>
<keyword evidence="3" id="KW-1185">Reference proteome</keyword>
<evidence type="ECO:0000313" key="2">
    <source>
        <dbReference type="EMBL" id="QSQ14510.1"/>
    </source>
</evidence>
<dbReference type="Gene3D" id="1.10.1200.10">
    <property type="entry name" value="ACP-like"/>
    <property type="match status" value="1"/>
</dbReference>
<proteinExistence type="predicted"/>
<dbReference type="InterPro" id="IPR036736">
    <property type="entry name" value="ACP-like_sf"/>
</dbReference>
<protein>
    <submittedName>
        <fullName evidence="2">Acyl carrier protein</fullName>
    </submittedName>
</protein>
<gene>
    <name evidence="2" type="ORF">JY572_40515</name>
</gene>
<dbReference type="Proteomes" id="UP000663090">
    <property type="component" value="Chromosome"/>
</dbReference>
<evidence type="ECO:0000259" key="1">
    <source>
        <dbReference type="PROSITE" id="PS50075"/>
    </source>
</evidence>
<name>A0ABX7N703_9BACT</name>
<dbReference type="InterPro" id="IPR009081">
    <property type="entry name" value="PP-bd_ACP"/>
</dbReference>
<organism evidence="2 3">
    <name type="scientific">Myxococcus landrumensis</name>
    <dbReference type="NCBI Taxonomy" id="2813577"/>
    <lineage>
        <taxon>Bacteria</taxon>
        <taxon>Pseudomonadati</taxon>
        <taxon>Myxococcota</taxon>
        <taxon>Myxococcia</taxon>
        <taxon>Myxococcales</taxon>
        <taxon>Cystobacterineae</taxon>
        <taxon>Myxococcaceae</taxon>
        <taxon>Myxococcus</taxon>
    </lineage>
</organism>
<evidence type="ECO:0000313" key="3">
    <source>
        <dbReference type="Proteomes" id="UP000663090"/>
    </source>
</evidence>
<accession>A0ABX7N703</accession>